<proteinExistence type="predicted"/>
<accession>A0AAD8LGA4</accession>
<keyword evidence="2" id="KW-0813">Transport</keyword>
<comment type="caution">
    <text evidence="7">The sequence shown here is derived from an EMBL/GenBank/DDBJ whole genome shotgun (WGS) entry which is preliminary data.</text>
</comment>
<dbReference type="GO" id="GO:0006914">
    <property type="term" value="P:autophagy"/>
    <property type="evidence" value="ECO:0007669"/>
    <property type="project" value="TreeGrafter"/>
</dbReference>
<dbReference type="GO" id="GO:0034058">
    <property type="term" value="P:endosomal vesicle fusion"/>
    <property type="evidence" value="ECO:0007669"/>
    <property type="project" value="TreeGrafter"/>
</dbReference>
<reference evidence="7" key="1">
    <citation type="submission" date="2023-08" db="EMBL/GenBank/DDBJ databases">
        <title>Draft sequence of the Babesia gibsoni genome.</title>
        <authorList>
            <person name="Yamagishi J.Y."/>
            <person name="Xuan X.X."/>
        </authorList>
    </citation>
    <scope>NUCLEOTIDE SEQUENCE</scope>
    <source>
        <strain evidence="7">Azabu</strain>
    </source>
</reference>
<dbReference type="GO" id="GO:0005737">
    <property type="term" value="C:cytoplasm"/>
    <property type="evidence" value="ECO:0007669"/>
    <property type="project" value="UniProtKB-SubCell"/>
</dbReference>
<name>A0AAD8LGA4_BABGI</name>
<evidence type="ECO:0000313" key="7">
    <source>
        <dbReference type="EMBL" id="KAK1442070.1"/>
    </source>
</evidence>
<keyword evidence="8" id="KW-1185">Reference proteome</keyword>
<dbReference type="PANTHER" id="PTHR12894:SF27">
    <property type="entry name" value="TRANSFORMING GROWTH FACTOR-BETA RECEPTOR-ASSOCIATED PROTEIN 1"/>
    <property type="match status" value="1"/>
</dbReference>
<sequence>MEMIDRGVLLRWTQSSKITAVSWFKNSLIIGNDAGEVYSFHATSFEDAVDANVYQFTKVSSKTIARICSLEPSEWLLVLNADGDLYTVDTFFSSQPSILRKRITCMAKQYVEVPGSVNYDDDLFMPLSCGNSFCVGTENKLYIYACKGPKIEQLRCITVDGVPLVASWLNETIAVGTKEVYYAMSPDGSTCHELCSNPQLDEGDDGESGIMTASCIDNDIMVVCQNIGIFYNTETMGLSKKNTIHWSNSLVALGYVPPFIIGITSEKVVEIYGFRDQLLYQTIYHTNTRFAYYVPERMTMMAATPNVVASLKPKGYYQSFSSALEQRNLKRAMHMVELYFPAEHPATEKELKIAHTIVGWTRFNDLSFPMAFYHFTKGDVDIVHLLSFWMHFADLNIPESYPRNSNIPLNLRQYIPCSMGINEFIEKKIGELGASLQRGTTACRLMEMASASFATFLLQHFDAKNFLQQNTVVENDFGRKLLGALEKTTLLLLAECDDQNCSTIINRAQDESFLDVEECEHQLMQMGKGEVYAKILVKKQRYKEALEIMAKCINEKLAAENSEENSIKIRAICCELASCLHMLIQDAKRDYADPKESSSSVEQMNSILSVHLPLLLESCPNAALGVLTRNHATLPFNTDEIIAMIDMYSDKIYGISSKDLRVKYLEDLVITNKYGNVYENTLLAKYYIDELIAHKKSRGTKDQNASVVKKTLVALLETNNNFDMLELEKLIAKLDLLEATVLVYNKYSRHGDALKTLFGRWPEKDRMKICEAYCLCFGELHPAHEAAAKDGAFKRLFTNIDHWMEKSNEWPLKNHEVYKIGKTEGCIDKLLYELLKIIVEQSKKEEACVYLARDLLSKYMPFCTYNSELKGNNIIELIPDDWNFALFANVFTQMHLKALHEERTIAMKRGLTRSVHSRTSKQLYQLTCVPPRTVDASSICSICQEPIKLGMSIALPPPRQKDGSPPQGPQQSTIMHEQCAKNIHDK</sequence>
<evidence type="ECO:0000256" key="1">
    <source>
        <dbReference type="ARBA" id="ARBA00004496"/>
    </source>
</evidence>
<evidence type="ECO:0000256" key="3">
    <source>
        <dbReference type="ARBA" id="ARBA00022490"/>
    </source>
</evidence>
<evidence type="ECO:0000259" key="6">
    <source>
        <dbReference type="PROSITE" id="PS50219"/>
    </source>
</evidence>
<feature type="region of interest" description="Disordered" evidence="5">
    <location>
        <begin position="954"/>
        <end position="986"/>
    </location>
</feature>
<organism evidence="7 8">
    <name type="scientific">Babesia gibsoni</name>
    <dbReference type="NCBI Taxonomy" id="33632"/>
    <lineage>
        <taxon>Eukaryota</taxon>
        <taxon>Sar</taxon>
        <taxon>Alveolata</taxon>
        <taxon>Apicomplexa</taxon>
        <taxon>Aconoidasida</taxon>
        <taxon>Piroplasmida</taxon>
        <taxon>Babesiidae</taxon>
        <taxon>Babesia</taxon>
    </lineage>
</organism>
<comment type="subcellular location">
    <subcellularLocation>
        <location evidence="1">Cytoplasm</location>
    </subcellularLocation>
</comment>
<dbReference type="PROSITE" id="PS50219">
    <property type="entry name" value="CNH"/>
    <property type="match status" value="1"/>
</dbReference>
<keyword evidence="4" id="KW-0653">Protein transport</keyword>
<evidence type="ECO:0000256" key="5">
    <source>
        <dbReference type="SAM" id="MobiDB-lite"/>
    </source>
</evidence>
<dbReference type="GO" id="GO:0015031">
    <property type="term" value="P:protein transport"/>
    <property type="evidence" value="ECO:0007669"/>
    <property type="project" value="UniProtKB-KW"/>
</dbReference>
<feature type="domain" description="CNH" evidence="6">
    <location>
        <begin position="15"/>
        <end position="298"/>
    </location>
</feature>
<evidence type="ECO:0000256" key="2">
    <source>
        <dbReference type="ARBA" id="ARBA00022448"/>
    </source>
</evidence>
<evidence type="ECO:0000256" key="4">
    <source>
        <dbReference type="ARBA" id="ARBA00022927"/>
    </source>
</evidence>
<dbReference type="PANTHER" id="PTHR12894">
    <property type="entry name" value="CNH DOMAIN CONTAINING"/>
    <property type="match status" value="1"/>
</dbReference>
<dbReference type="EMBL" id="JAVEPI010000004">
    <property type="protein sequence ID" value="KAK1442070.1"/>
    <property type="molecule type" value="Genomic_DNA"/>
</dbReference>
<dbReference type="AlphaFoldDB" id="A0AAD8LGA4"/>
<dbReference type="Pfam" id="PF00780">
    <property type="entry name" value="CNH"/>
    <property type="match status" value="1"/>
</dbReference>
<dbReference type="GO" id="GO:0016020">
    <property type="term" value="C:membrane"/>
    <property type="evidence" value="ECO:0007669"/>
    <property type="project" value="TreeGrafter"/>
</dbReference>
<evidence type="ECO:0000313" key="8">
    <source>
        <dbReference type="Proteomes" id="UP001230268"/>
    </source>
</evidence>
<protein>
    <submittedName>
        <fullName evidence="7">Vam6/vps39/trap1 like protein</fullName>
    </submittedName>
</protein>
<keyword evidence="3" id="KW-0963">Cytoplasm</keyword>
<gene>
    <name evidence="7" type="ORF">BgAZ_401000</name>
</gene>
<dbReference type="InterPro" id="IPR032914">
    <property type="entry name" value="Vam6/VPS39/TRAP1"/>
</dbReference>
<dbReference type="Proteomes" id="UP001230268">
    <property type="component" value="Unassembled WGS sequence"/>
</dbReference>
<dbReference type="InterPro" id="IPR001180">
    <property type="entry name" value="CNH_dom"/>
</dbReference>